<organism evidence="2 3">
    <name type="scientific">Anaerobium acetethylicum</name>
    <dbReference type="NCBI Taxonomy" id="1619234"/>
    <lineage>
        <taxon>Bacteria</taxon>
        <taxon>Bacillati</taxon>
        <taxon>Bacillota</taxon>
        <taxon>Clostridia</taxon>
        <taxon>Lachnospirales</taxon>
        <taxon>Lachnospiraceae</taxon>
        <taxon>Anaerobium</taxon>
    </lineage>
</organism>
<dbReference type="Gene3D" id="1.10.260.40">
    <property type="entry name" value="lambda repressor-like DNA-binding domains"/>
    <property type="match status" value="1"/>
</dbReference>
<dbReference type="AlphaFoldDB" id="A0A1D3TUP3"/>
<dbReference type="PROSITE" id="PS50943">
    <property type="entry name" value="HTH_CROC1"/>
    <property type="match status" value="1"/>
</dbReference>
<keyword evidence="3" id="KW-1185">Reference proteome</keyword>
<dbReference type="InterPro" id="IPR001387">
    <property type="entry name" value="Cro/C1-type_HTH"/>
</dbReference>
<dbReference type="EMBL" id="FMKA01000014">
    <property type="protein sequence ID" value="SCP97803.1"/>
    <property type="molecule type" value="Genomic_DNA"/>
</dbReference>
<reference evidence="2 3" key="1">
    <citation type="submission" date="2016-09" db="EMBL/GenBank/DDBJ databases">
        <authorList>
            <person name="Capua I."/>
            <person name="De Benedictis P."/>
            <person name="Joannis T."/>
            <person name="Lombin L.H."/>
            <person name="Cattoli G."/>
        </authorList>
    </citation>
    <scope>NUCLEOTIDE SEQUENCE [LARGE SCALE GENOMIC DNA]</scope>
    <source>
        <strain evidence="2 3">GluBS11</strain>
    </source>
</reference>
<accession>A0A1D3TUP3</accession>
<gene>
    <name evidence="2" type="ORF">SAMN05421730_10149</name>
</gene>
<dbReference type="Pfam" id="PF01381">
    <property type="entry name" value="HTH_3"/>
    <property type="match status" value="1"/>
</dbReference>
<protein>
    <submittedName>
        <fullName evidence="2">Helix-turn-helix</fullName>
    </submittedName>
</protein>
<dbReference type="STRING" id="1619234.SAMN05421730_10149"/>
<evidence type="ECO:0000313" key="3">
    <source>
        <dbReference type="Proteomes" id="UP000199315"/>
    </source>
</evidence>
<dbReference type="SMART" id="SM00530">
    <property type="entry name" value="HTH_XRE"/>
    <property type="match status" value="1"/>
</dbReference>
<feature type="domain" description="HTH cro/C1-type" evidence="1">
    <location>
        <begin position="28"/>
        <end position="79"/>
    </location>
</feature>
<dbReference type="GO" id="GO:0003677">
    <property type="term" value="F:DNA binding"/>
    <property type="evidence" value="ECO:0007669"/>
    <property type="project" value="InterPro"/>
</dbReference>
<dbReference type="CDD" id="cd00093">
    <property type="entry name" value="HTH_XRE"/>
    <property type="match status" value="1"/>
</dbReference>
<dbReference type="InterPro" id="IPR010982">
    <property type="entry name" value="Lambda_DNA-bd_dom_sf"/>
</dbReference>
<evidence type="ECO:0000313" key="2">
    <source>
        <dbReference type="EMBL" id="SCP97803.1"/>
    </source>
</evidence>
<sequence length="96" mass="10967">MLSMNKFKFLRSPNDLNMEIANRMSVRRKEKKITQVQLADSSNVSLGSVKRFERTGEISLSSLIKIAFALGCENDFDELFSKKGYSSIQEVIDEQK</sequence>
<proteinExistence type="predicted"/>
<dbReference type="Proteomes" id="UP000199315">
    <property type="component" value="Unassembled WGS sequence"/>
</dbReference>
<name>A0A1D3TUP3_9FIRM</name>
<evidence type="ECO:0000259" key="1">
    <source>
        <dbReference type="PROSITE" id="PS50943"/>
    </source>
</evidence>
<dbReference type="SUPFAM" id="SSF47413">
    <property type="entry name" value="lambda repressor-like DNA-binding domains"/>
    <property type="match status" value="1"/>
</dbReference>